<dbReference type="Gene3D" id="2.40.160.10">
    <property type="entry name" value="Porin"/>
    <property type="match status" value="1"/>
</dbReference>
<keyword evidence="3" id="KW-1185">Reference proteome</keyword>
<feature type="chain" id="PRO_5043875902" description="Porin" evidence="1">
    <location>
        <begin position="25"/>
        <end position="388"/>
    </location>
</feature>
<evidence type="ECO:0000256" key="1">
    <source>
        <dbReference type="SAM" id="SignalP"/>
    </source>
</evidence>
<dbReference type="AlphaFoldDB" id="A0AAV3U268"/>
<accession>A0AAV3U268</accession>
<protein>
    <recommendedName>
        <fullName evidence="4">Porin</fullName>
    </recommendedName>
</protein>
<evidence type="ECO:0000313" key="2">
    <source>
        <dbReference type="EMBL" id="GAA4942926.1"/>
    </source>
</evidence>
<proteinExistence type="predicted"/>
<dbReference type="RefSeq" id="WP_345421586.1">
    <property type="nucleotide sequence ID" value="NZ_AP031496.1"/>
</dbReference>
<dbReference type="EMBL" id="BAABLX010000016">
    <property type="protein sequence ID" value="GAA4942926.1"/>
    <property type="molecule type" value="Genomic_DNA"/>
</dbReference>
<reference evidence="3" key="1">
    <citation type="journal article" date="2019" name="Int. J. Syst. Evol. Microbiol.">
        <title>The Global Catalogue of Microorganisms (GCM) 10K type strain sequencing project: providing services to taxonomists for standard genome sequencing and annotation.</title>
        <authorList>
            <consortium name="The Broad Institute Genomics Platform"/>
            <consortium name="The Broad Institute Genome Sequencing Center for Infectious Disease"/>
            <person name="Wu L."/>
            <person name="Ma J."/>
        </authorList>
    </citation>
    <scope>NUCLEOTIDE SEQUENCE [LARGE SCALE GENOMIC DNA]</scope>
    <source>
        <strain evidence="3">JCM 19134</strain>
    </source>
</reference>
<dbReference type="SUPFAM" id="SSF56935">
    <property type="entry name" value="Porins"/>
    <property type="match status" value="1"/>
</dbReference>
<dbReference type="InterPro" id="IPR023614">
    <property type="entry name" value="Porin_dom_sf"/>
</dbReference>
<evidence type="ECO:0008006" key="4">
    <source>
        <dbReference type="Google" id="ProtNLM"/>
    </source>
</evidence>
<sequence length="388" mass="42122">MFALSKSHHLLALAVLFSAASVNAADIRLNGFASVVGGMTLSEGELSNGDKATFVADEPSGGVYNDEISFRPDSIFGLQISADLGDGLSVTGQITGSGGEDFDANVAWAYVTYEFNPNWSISLGRQRTQLFYYSDFLDVGYAYHWIRPPTETNVPIDTNEGVTLNYYGSLGNWDNQITVYGGTAEAMSPSVGPIGIKNSVGFVAKTSSEWLQLRASYNAGEFYADALVLPFLGVDQGEENPVDQSFYSLAAHFTFGNTALITEAMHYEFDDALFGIGWTEFSGAYASLTHRIGDFTPHITFSMQEQELEGAFYLPDYSNPDFTQAIPIGNATEKSESITLGLRWDFHRAAAFKVEYQMRSDESDASVIAAKGEAGEVDVISAGIDVTF</sequence>
<organism evidence="2 3">
    <name type="scientific">Halioxenophilus aromaticivorans</name>
    <dbReference type="NCBI Taxonomy" id="1306992"/>
    <lineage>
        <taxon>Bacteria</taxon>
        <taxon>Pseudomonadati</taxon>
        <taxon>Pseudomonadota</taxon>
        <taxon>Gammaproteobacteria</taxon>
        <taxon>Alteromonadales</taxon>
        <taxon>Alteromonadaceae</taxon>
        <taxon>Halioxenophilus</taxon>
    </lineage>
</organism>
<dbReference type="Proteomes" id="UP001409585">
    <property type="component" value="Unassembled WGS sequence"/>
</dbReference>
<feature type="signal peptide" evidence="1">
    <location>
        <begin position="1"/>
        <end position="24"/>
    </location>
</feature>
<comment type="caution">
    <text evidence="2">The sequence shown here is derived from an EMBL/GenBank/DDBJ whole genome shotgun (WGS) entry which is preliminary data.</text>
</comment>
<evidence type="ECO:0000313" key="3">
    <source>
        <dbReference type="Proteomes" id="UP001409585"/>
    </source>
</evidence>
<gene>
    <name evidence="2" type="ORF">GCM10025791_21940</name>
</gene>
<keyword evidence="1" id="KW-0732">Signal</keyword>
<name>A0AAV3U268_9ALTE</name>